<protein>
    <submittedName>
        <fullName evidence="1">Uncharacterized protein</fullName>
    </submittedName>
</protein>
<proteinExistence type="predicted"/>
<organism evidence="1 2">
    <name type="scientific">Mesobacillus selenatarsenatis (strain DSM 18680 / JCM 14380 / FERM P-15431 / SF-1)</name>
    <dbReference type="NCBI Taxonomy" id="1321606"/>
    <lineage>
        <taxon>Bacteria</taxon>
        <taxon>Bacillati</taxon>
        <taxon>Bacillota</taxon>
        <taxon>Bacilli</taxon>
        <taxon>Bacillales</taxon>
        <taxon>Bacillaceae</taxon>
        <taxon>Mesobacillus</taxon>
    </lineage>
</organism>
<gene>
    <name evidence="1" type="ORF">SAMD00020551_4034</name>
</gene>
<dbReference type="OrthoDB" id="2926484at2"/>
<dbReference type="AlphaFoldDB" id="A0A0A8X9D4"/>
<sequence>MNGFTKTGFYELIYKNERFSFLQYIRKDVICDVCYITLKNVITGETMTFDKSEVRGLKIAVEEANAS</sequence>
<evidence type="ECO:0000313" key="2">
    <source>
        <dbReference type="Proteomes" id="UP000031014"/>
    </source>
</evidence>
<evidence type="ECO:0000313" key="1">
    <source>
        <dbReference type="EMBL" id="GAM15864.1"/>
    </source>
</evidence>
<keyword evidence="2" id="KW-1185">Reference proteome</keyword>
<comment type="caution">
    <text evidence="1">The sequence shown here is derived from an EMBL/GenBank/DDBJ whole genome shotgun (WGS) entry which is preliminary data.</text>
</comment>
<accession>A0A0A8X9D4</accession>
<reference evidence="1 2" key="1">
    <citation type="submission" date="2013-06" db="EMBL/GenBank/DDBJ databases">
        <title>Whole genome shotgun sequence of Bacillus selenatarsenatis SF-1.</title>
        <authorList>
            <person name="Kuroda M."/>
            <person name="Sei K."/>
            <person name="Yamashita M."/>
            <person name="Ike M."/>
        </authorList>
    </citation>
    <scope>NUCLEOTIDE SEQUENCE [LARGE SCALE GENOMIC DNA]</scope>
    <source>
        <strain evidence="1 2">SF-1</strain>
    </source>
</reference>
<dbReference type="EMBL" id="BASE01000097">
    <property type="protein sequence ID" value="GAM15864.1"/>
    <property type="molecule type" value="Genomic_DNA"/>
</dbReference>
<dbReference type="RefSeq" id="WP_041967485.1">
    <property type="nucleotide sequence ID" value="NZ_BASE01000097.1"/>
</dbReference>
<dbReference type="Proteomes" id="UP000031014">
    <property type="component" value="Unassembled WGS sequence"/>
</dbReference>
<name>A0A0A8X9D4_MESS1</name>
<dbReference type="STRING" id="1321606.SAMD00020551_4034"/>